<reference evidence="1" key="1">
    <citation type="submission" date="2019-10" db="EMBL/GenBank/DDBJ databases">
        <title>Conservation and host-specific expression of non-tandemly repeated heterogenous ribosome RNA gene in arbuscular mycorrhizal fungi.</title>
        <authorList>
            <person name="Maeda T."/>
            <person name="Kobayashi Y."/>
            <person name="Nakagawa T."/>
            <person name="Ezawa T."/>
            <person name="Yamaguchi K."/>
            <person name="Bino T."/>
            <person name="Nishimoto Y."/>
            <person name="Shigenobu S."/>
            <person name="Kawaguchi M."/>
        </authorList>
    </citation>
    <scope>NUCLEOTIDE SEQUENCE</scope>
    <source>
        <strain evidence="1">HR1</strain>
    </source>
</reference>
<protein>
    <submittedName>
        <fullName evidence="1">Uncharacterized protein</fullName>
    </submittedName>
</protein>
<evidence type="ECO:0000313" key="2">
    <source>
        <dbReference type="Proteomes" id="UP000615446"/>
    </source>
</evidence>
<organism evidence="1 2">
    <name type="scientific">Rhizophagus clarus</name>
    <dbReference type="NCBI Taxonomy" id="94130"/>
    <lineage>
        <taxon>Eukaryota</taxon>
        <taxon>Fungi</taxon>
        <taxon>Fungi incertae sedis</taxon>
        <taxon>Mucoromycota</taxon>
        <taxon>Glomeromycotina</taxon>
        <taxon>Glomeromycetes</taxon>
        <taxon>Glomerales</taxon>
        <taxon>Glomeraceae</taxon>
        <taxon>Rhizophagus</taxon>
    </lineage>
</organism>
<name>A0A8H3L0E7_9GLOM</name>
<gene>
    <name evidence="1" type="ORF">RCL2_000652400</name>
</gene>
<dbReference type="EMBL" id="BLAL01000043">
    <property type="protein sequence ID" value="GES79212.1"/>
    <property type="molecule type" value="Genomic_DNA"/>
</dbReference>
<proteinExistence type="predicted"/>
<evidence type="ECO:0000313" key="1">
    <source>
        <dbReference type="EMBL" id="GES79212.1"/>
    </source>
</evidence>
<dbReference type="AlphaFoldDB" id="A0A8H3L0E7"/>
<dbReference type="Proteomes" id="UP000615446">
    <property type="component" value="Unassembled WGS sequence"/>
</dbReference>
<sequence length="77" mass="8821">MSHTNAQRDESLKFTNVRRRTFVTFEFNKMVSNTSHEAPLTRKDAEGKELFEKGQEIQEEAFGAEAGSVFELLKLLV</sequence>
<comment type="caution">
    <text evidence="1">The sequence shown here is derived from an EMBL/GenBank/DDBJ whole genome shotgun (WGS) entry which is preliminary data.</text>
</comment>
<accession>A0A8H3L0E7</accession>